<keyword evidence="1" id="KW-0732">Signal</keyword>
<dbReference type="AlphaFoldDB" id="A0A918Q2Y6"/>
<sequence>MKKTYLLSFFTFLLIFTAAAQQSSLSVRKIMQDPKWMGTYPSQVQWSEDGQTIYFKYNLENDPADSLYKIEIRNAGAIVKVKPEEENNLIPSQALENREGTKKIYTKDGSLYLYENKKQKETLLLQLSERISQPQFLNEEELISFQLSQNLFTYHLQTGQIRQLTHINSGKSPEKTAKKVEEKEEWLATENKSLLEIVRERAGNKEASKAYREAIKSKSPYKYYTGDQRVQGLQLSPKADYATFILSSPAEEPQKTFVPDYTDLSGYTKALDTRSKVGQEPRSMQLAIYDLKNDTVYLAKSENLSGITDQPDYIKDYPEIEWTKEVRKTFPSSPIFNKNGQAIVNYRSADNKDRWIALLDLPTGDLKVLDRQRDEAWVAGPGIGYTFGGGTLGWLPDQQHIYFQSEESGYSHLYLYDIGTEQKTALTKGEFEVFSPQLSKDEKYWYFSSSEVGPGERHFYRMPVLGGEKVKLTQMEGSNQVTMSPDEKHLAILYSSSNRPWELYLKENKAKSNATKLTAGQSEEFQEYDWRKPENITFEASDGEAVHARLYRPEQASKNGAAVIFVHGAGYLQNAHKWWSSYFREYMFHNLLCDLGYTVLDIDYRGSAGYGRDWRTGIYRHMGGKDLSDHIDGAKFLADTEGVDTERIGIYGGSYGGFITLMALFTSPDVFKAGAALRSVTDWAHYNHGYTSNILNEPTKDPLAYKRSSPIYFAEGLKNHLLIAHGMIDVNVHFQDVVRLSQRLIELEKDNWEMAVYPVEDHGFVEPSSWTDEYSRILKLFNQTLLEK</sequence>
<proteinExistence type="predicted"/>
<dbReference type="InterPro" id="IPR029058">
    <property type="entry name" value="AB_hydrolase_fold"/>
</dbReference>
<dbReference type="Proteomes" id="UP000619457">
    <property type="component" value="Unassembled WGS sequence"/>
</dbReference>
<dbReference type="EMBL" id="BMWX01000004">
    <property type="protein sequence ID" value="GGZ31983.1"/>
    <property type="molecule type" value="Genomic_DNA"/>
</dbReference>
<dbReference type="SUPFAM" id="SSF82171">
    <property type="entry name" value="DPP6 N-terminal domain-like"/>
    <property type="match status" value="1"/>
</dbReference>
<reference evidence="4" key="2">
    <citation type="submission" date="2020-09" db="EMBL/GenBank/DDBJ databases">
        <authorList>
            <person name="Sun Q."/>
            <person name="Kim S."/>
        </authorList>
    </citation>
    <scope>NUCLEOTIDE SEQUENCE</scope>
    <source>
        <strain evidence="4">KCTC 12368</strain>
    </source>
</reference>
<dbReference type="InterPro" id="IPR002469">
    <property type="entry name" value="Peptidase_S9B_N"/>
</dbReference>
<dbReference type="InterPro" id="IPR001375">
    <property type="entry name" value="Peptidase_S9_cat"/>
</dbReference>
<reference evidence="4" key="1">
    <citation type="journal article" date="2014" name="Int. J. Syst. Evol. Microbiol.">
        <title>Complete genome sequence of Corynebacterium casei LMG S-19264T (=DSM 44701T), isolated from a smear-ripened cheese.</title>
        <authorList>
            <consortium name="US DOE Joint Genome Institute (JGI-PGF)"/>
            <person name="Walter F."/>
            <person name="Albersmeier A."/>
            <person name="Kalinowski J."/>
            <person name="Ruckert C."/>
        </authorList>
    </citation>
    <scope>NUCLEOTIDE SEQUENCE</scope>
    <source>
        <strain evidence="4">KCTC 12368</strain>
    </source>
</reference>
<keyword evidence="5" id="KW-1185">Reference proteome</keyword>
<dbReference type="Gene3D" id="2.140.10.30">
    <property type="entry name" value="Dipeptidylpeptidase IV, N-terminal domain"/>
    <property type="match status" value="2"/>
</dbReference>
<feature type="domain" description="Peptidase S9 prolyl oligopeptidase catalytic" evidence="2">
    <location>
        <begin position="591"/>
        <end position="785"/>
    </location>
</feature>
<dbReference type="SUPFAM" id="SSF53474">
    <property type="entry name" value="alpha/beta-Hydrolases"/>
    <property type="match status" value="1"/>
</dbReference>
<gene>
    <name evidence="4" type="ORF">GCM10007049_26700</name>
</gene>
<feature type="chain" id="PRO_5036817018" evidence="1">
    <location>
        <begin position="21"/>
        <end position="788"/>
    </location>
</feature>
<evidence type="ECO:0000313" key="5">
    <source>
        <dbReference type="Proteomes" id="UP000619457"/>
    </source>
</evidence>
<dbReference type="Gene3D" id="3.40.50.1820">
    <property type="entry name" value="alpha/beta hydrolase"/>
    <property type="match status" value="1"/>
</dbReference>
<dbReference type="PANTHER" id="PTHR11731:SF193">
    <property type="entry name" value="DIPEPTIDYL PEPTIDASE 9"/>
    <property type="match status" value="1"/>
</dbReference>
<dbReference type="GO" id="GO:0008239">
    <property type="term" value="F:dipeptidyl-peptidase activity"/>
    <property type="evidence" value="ECO:0007669"/>
    <property type="project" value="TreeGrafter"/>
</dbReference>
<dbReference type="GO" id="GO:0006508">
    <property type="term" value="P:proteolysis"/>
    <property type="evidence" value="ECO:0007669"/>
    <property type="project" value="InterPro"/>
</dbReference>
<organism evidence="4 5">
    <name type="scientific">Echinicola pacifica</name>
    <dbReference type="NCBI Taxonomy" id="346377"/>
    <lineage>
        <taxon>Bacteria</taxon>
        <taxon>Pseudomonadati</taxon>
        <taxon>Bacteroidota</taxon>
        <taxon>Cytophagia</taxon>
        <taxon>Cytophagales</taxon>
        <taxon>Cyclobacteriaceae</taxon>
        <taxon>Echinicola</taxon>
    </lineage>
</organism>
<feature type="signal peptide" evidence="1">
    <location>
        <begin position="1"/>
        <end position="20"/>
    </location>
</feature>
<accession>A0A918Q2Y6</accession>
<protein>
    <submittedName>
        <fullName evidence="4">Peptidase S9</fullName>
    </submittedName>
</protein>
<feature type="domain" description="Dipeptidylpeptidase IV N-terminal" evidence="3">
    <location>
        <begin position="255"/>
        <end position="501"/>
    </location>
</feature>
<evidence type="ECO:0000256" key="1">
    <source>
        <dbReference type="SAM" id="SignalP"/>
    </source>
</evidence>
<dbReference type="InterPro" id="IPR050278">
    <property type="entry name" value="Serine_Prot_S9B/DPPIV"/>
</dbReference>
<dbReference type="GO" id="GO:0008236">
    <property type="term" value="F:serine-type peptidase activity"/>
    <property type="evidence" value="ECO:0007669"/>
    <property type="project" value="InterPro"/>
</dbReference>
<name>A0A918Q2Y6_9BACT</name>
<dbReference type="RefSeq" id="WP_018474894.1">
    <property type="nucleotide sequence ID" value="NZ_BMWX01000004.1"/>
</dbReference>
<evidence type="ECO:0000259" key="2">
    <source>
        <dbReference type="Pfam" id="PF00326"/>
    </source>
</evidence>
<dbReference type="PANTHER" id="PTHR11731">
    <property type="entry name" value="PROTEASE FAMILY S9B,C DIPEPTIDYL-PEPTIDASE IV-RELATED"/>
    <property type="match status" value="1"/>
</dbReference>
<evidence type="ECO:0000313" key="4">
    <source>
        <dbReference type="EMBL" id="GGZ31983.1"/>
    </source>
</evidence>
<comment type="caution">
    <text evidence="4">The sequence shown here is derived from an EMBL/GenBank/DDBJ whole genome shotgun (WGS) entry which is preliminary data.</text>
</comment>
<dbReference type="Pfam" id="PF00326">
    <property type="entry name" value="Peptidase_S9"/>
    <property type="match status" value="1"/>
</dbReference>
<evidence type="ECO:0000259" key="3">
    <source>
        <dbReference type="Pfam" id="PF00930"/>
    </source>
</evidence>
<dbReference type="Pfam" id="PF00930">
    <property type="entry name" value="DPPIV_N"/>
    <property type="match status" value="1"/>
</dbReference>